<comment type="catalytic activity">
    <reaction evidence="16 17">
        <text>a ubiquinone + NADH + 5 H(+)(in) = a ubiquinol + NAD(+) + 4 H(+)(out)</text>
        <dbReference type="Rhea" id="RHEA:29091"/>
        <dbReference type="Rhea" id="RHEA-COMP:9565"/>
        <dbReference type="Rhea" id="RHEA-COMP:9566"/>
        <dbReference type="ChEBI" id="CHEBI:15378"/>
        <dbReference type="ChEBI" id="CHEBI:16389"/>
        <dbReference type="ChEBI" id="CHEBI:17976"/>
        <dbReference type="ChEBI" id="CHEBI:57540"/>
        <dbReference type="ChEBI" id="CHEBI:57945"/>
        <dbReference type="EC" id="7.1.1.2"/>
    </reaction>
</comment>
<feature type="domain" description="NADH:quinone oxidoreductase/Mrp antiporter transmembrane" evidence="18">
    <location>
        <begin position="103"/>
        <end position="380"/>
    </location>
</feature>
<dbReference type="InterPro" id="IPR003945">
    <property type="entry name" value="NU5C-like"/>
</dbReference>
<evidence type="ECO:0000259" key="19">
    <source>
        <dbReference type="Pfam" id="PF00662"/>
    </source>
</evidence>
<feature type="transmembrane region" description="Helical" evidence="17">
    <location>
        <begin position="47"/>
        <end position="74"/>
    </location>
</feature>
<feature type="transmembrane region" description="Helical" evidence="17">
    <location>
        <begin position="236"/>
        <end position="261"/>
    </location>
</feature>
<keyword evidence="9" id="KW-1278">Translocase</keyword>
<keyword evidence="8" id="KW-0999">Mitochondrion inner membrane</keyword>
<dbReference type="Pfam" id="PF06455">
    <property type="entry name" value="NADH5_C"/>
    <property type="match status" value="1"/>
</dbReference>
<dbReference type="PANTHER" id="PTHR42829">
    <property type="entry name" value="NADH-UBIQUINONE OXIDOREDUCTASE CHAIN 5"/>
    <property type="match status" value="1"/>
</dbReference>
<evidence type="ECO:0000256" key="7">
    <source>
        <dbReference type="ARBA" id="ARBA00022692"/>
    </source>
</evidence>
<feature type="domain" description="NADH-Ubiquinone oxidoreductase (complex I) chain 5 N-terminal" evidence="19">
    <location>
        <begin position="38"/>
        <end position="86"/>
    </location>
</feature>
<dbReference type="EMBL" id="JX412753">
    <property type="protein sequence ID" value="ALO76432.1"/>
    <property type="molecule type" value="Genomic_DNA"/>
</dbReference>
<sequence length="569" mass="66438">MLCFKYSFLMIYLFFFYFSWYKFFLVTDYSIVLEISMMNINSSSVSVILLIDWVSLIFSSFVILICSSVLIYSYEYMLMEKNINRFVNLVLLFLFSMVFLIYSPNLISILLGWDGLGLVSYCLVIYYQNVKSYNAGMLTILTNRIGDVFLMMSIVWMINYGSWNCFFYFDFVGDDYIMALIMLLVILAGITKSAQIPFSSWLPAAMAAPTPVSSLVHSSTLVTAGIYLFIRFSDGFNYSMMMIMLYISVLTMFMAGLVACFEFDLKKIIAMSTLSQLGLMMSVLFMGDLNLAFFHLLTHALFKALLFMCAGYMIHSFSNCQDIRFMGSLVKFMPITMTYFFICNFSLCGLPFLSGFYSKDFIIEFMMMNNMNFFILILYFISLGLTILYSFRLMLYLVKGNFSFISLNSMIESWGPMLMGMSILICFVIFSGSMLMWLMFNPYYICLPLFMKISTLLVILISLFLSFSLYEFEYYYYSKYSLVKNLSYFIGSIFYLTIISTLLFSLSSLFMSKSFYQKLDNGWFEYYGSSGLFKNLLILIKFFQFFSINHFKFYLLILIFWLLLVFYIL</sequence>
<accession>A0A0S2MNX0</accession>
<keyword evidence="13 17" id="KW-0830">Ubiquinone</keyword>
<feature type="transmembrane region" description="Helical" evidence="17">
    <location>
        <begin position="175"/>
        <end position="191"/>
    </location>
</feature>
<gene>
    <name evidence="21" type="primary">nad5</name>
</gene>
<organism evidence="21">
    <name type="scientific">Laccoptera ruginosa</name>
    <dbReference type="NCBI Taxonomy" id="1205597"/>
    <lineage>
        <taxon>Eukaryota</taxon>
        <taxon>Metazoa</taxon>
        <taxon>Ecdysozoa</taxon>
        <taxon>Arthropoda</taxon>
        <taxon>Hexapoda</taxon>
        <taxon>Insecta</taxon>
        <taxon>Pterygota</taxon>
        <taxon>Neoptera</taxon>
        <taxon>Endopterygota</taxon>
        <taxon>Coleoptera</taxon>
        <taxon>Polyphaga</taxon>
        <taxon>Cucujiformia</taxon>
        <taxon>Chrysomeloidea</taxon>
        <taxon>Chrysomelidae</taxon>
        <taxon>Cassidinae</taxon>
        <taxon>Laccoptera</taxon>
    </lineage>
</organism>
<comment type="similarity">
    <text evidence="17">Belongs to the complex I subunit 5 family.</text>
</comment>
<keyword evidence="11 17" id="KW-1133">Transmembrane helix</keyword>
<protein>
    <recommendedName>
        <fullName evidence="4 17">NADH-ubiquinone oxidoreductase chain 5</fullName>
        <ecNumber evidence="3 17">7.1.1.2</ecNumber>
    </recommendedName>
</protein>
<proteinExistence type="inferred from homology"/>
<comment type="function">
    <text evidence="17">Core subunit of the mitochondrial membrane respiratory chain NADH dehydrogenase (Complex I) which catalyzes electron transfer from NADH through the respiratory chain, using ubiquinone as an electron acceptor. Essential for the catalytic activity and assembly of complex I.</text>
</comment>
<dbReference type="InterPro" id="IPR010934">
    <property type="entry name" value="NADH_DH_su5_C"/>
</dbReference>
<evidence type="ECO:0000256" key="3">
    <source>
        <dbReference type="ARBA" id="ARBA00012944"/>
    </source>
</evidence>
<keyword evidence="15 17" id="KW-0472">Membrane</keyword>
<evidence type="ECO:0000313" key="21">
    <source>
        <dbReference type="EMBL" id="ALO76432.1"/>
    </source>
</evidence>
<evidence type="ECO:0000256" key="2">
    <source>
        <dbReference type="ARBA" id="ARBA00004448"/>
    </source>
</evidence>
<evidence type="ECO:0000256" key="12">
    <source>
        <dbReference type="ARBA" id="ARBA00023027"/>
    </source>
</evidence>
<evidence type="ECO:0000259" key="18">
    <source>
        <dbReference type="Pfam" id="PF00361"/>
    </source>
</evidence>
<feature type="transmembrane region" description="Helical" evidence="17">
    <location>
        <begin position="373"/>
        <end position="398"/>
    </location>
</feature>
<evidence type="ECO:0000256" key="16">
    <source>
        <dbReference type="ARBA" id="ARBA00049551"/>
    </source>
</evidence>
<feature type="transmembrane region" description="Helical" evidence="17">
    <location>
        <begin position="148"/>
        <end position="169"/>
    </location>
</feature>
<evidence type="ECO:0000256" key="11">
    <source>
        <dbReference type="ARBA" id="ARBA00022989"/>
    </source>
</evidence>
<feature type="transmembrane region" description="Helical" evidence="17">
    <location>
        <begin position="449"/>
        <end position="470"/>
    </location>
</feature>
<dbReference type="Pfam" id="PF00662">
    <property type="entry name" value="Proton_antipo_N"/>
    <property type="match status" value="1"/>
</dbReference>
<dbReference type="GO" id="GO:0008137">
    <property type="term" value="F:NADH dehydrogenase (ubiquinone) activity"/>
    <property type="evidence" value="ECO:0007669"/>
    <property type="project" value="UniProtKB-EC"/>
</dbReference>
<keyword evidence="10" id="KW-0249">Electron transport</keyword>
<evidence type="ECO:0000256" key="1">
    <source>
        <dbReference type="ARBA" id="ARBA00003257"/>
    </source>
</evidence>
<feature type="transmembrane region" description="Helical" evidence="17">
    <location>
        <begin position="551"/>
        <end position="568"/>
    </location>
</feature>
<name>A0A0S2MNX0_9CUCU</name>
<feature type="transmembrane region" description="Helical" evidence="17">
    <location>
        <begin position="212"/>
        <end position="230"/>
    </location>
</feature>
<dbReference type="GO" id="GO:0003954">
    <property type="term" value="F:NADH dehydrogenase activity"/>
    <property type="evidence" value="ECO:0007669"/>
    <property type="project" value="TreeGrafter"/>
</dbReference>
<keyword evidence="12 17" id="KW-0520">NAD</keyword>
<dbReference type="InterPro" id="IPR001750">
    <property type="entry name" value="ND/Mrp_TM"/>
</dbReference>
<dbReference type="Pfam" id="PF00361">
    <property type="entry name" value="Proton_antipo_M"/>
    <property type="match status" value="1"/>
</dbReference>
<feature type="transmembrane region" description="Helical" evidence="17">
    <location>
        <begin position="418"/>
        <end position="437"/>
    </location>
</feature>
<dbReference type="GO" id="GO:0015990">
    <property type="term" value="P:electron transport coupled proton transport"/>
    <property type="evidence" value="ECO:0007669"/>
    <property type="project" value="TreeGrafter"/>
</dbReference>
<keyword evidence="5 17" id="KW-0813">Transport</keyword>
<comment type="subcellular location">
    <subcellularLocation>
        <location evidence="2">Mitochondrion inner membrane</location>
        <topology evidence="2">Multi-pass membrane protein</topology>
    </subcellularLocation>
</comment>
<evidence type="ECO:0000256" key="5">
    <source>
        <dbReference type="ARBA" id="ARBA00022448"/>
    </source>
</evidence>
<dbReference type="AlphaFoldDB" id="A0A0S2MNX0"/>
<dbReference type="PRINTS" id="PR01434">
    <property type="entry name" value="NADHDHGNASE5"/>
</dbReference>
<evidence type="ECO:0000256" key="17">
    <source>
        <dbReference type="RuleBase" id="RU003404"/>
    </source>
</evidence>
<keyword evidence="14 17" id="KW-0496">Mitochondrion</keyword>
<feature type="transmembrane region" description="Helical" evidence="17">
    <location>
        <begin position="335"/>
        <end position="353"/>
    </location>
</feature>
<keyword evidence="6" id="KW-0679">Respiratory chain</keyword>
<comment type="function">
    <text evidence="1">Core subunit of the mitochondrial membrane respiratory chain NADH dehydrogenase (Complex I) that is believed to belong to the minimal assembly required for catalysis. Complex I functions in the transfer of electrons from NADH to the respiratory chain. The immediate electron acceptor for the enzyme is believed to be ubiquinone.</text>
</comment>
<evidence type="ECO:0000256" key="15">
    <source>
        <dbReference type="ARBA" id="ARBA00023136"/>
    </source>
</evidence>
<evidence type="ECO:0000256" key="8">
    <source>
        <dbReference type="ARBA" id="ARBA00022792"/>
    </source>
</evidence>
<feature type="transmembrane region" description="Helical" evidence="17">
    <location>
        <begin position="268"/>
        <end position="286"/>
    </location>
</feature>
<feature type="transmembrane region" description="Helical" evidence="17">
    <location>
        <begin position="7"/>
        <end position="27"/>
    </location>
</feature>
<dbReference type="GO" id="GO:0042773">
    <property type="term" value="P:ATP synthesis coupled electron transport"/>
    <property type="evidence" value="ECO:0007669"/>
    <property type="project" value="InterPro"/>
</dbReference>
<evidence type="ECO:0000256" key="6">
    <source>
        <dbReference type="ARBA" id="ARBA00022660"/>
    </source>
</evidence>
<dbReference type="PANTHER" id="PTHR42829:SF2">
    <property type="entry name" value="NADH-UBIQUINONE OXIDOREDUCTASE CHAIN 5"/>
    <property type="match status" value="1"/>
</dbReference>
<dbReference type="EC" id="7.1.1.2" evidence="3 17"/>
<geneLocation type="mitochondrion" evidence="21"/>
<dbReference type="GO" id="GO:0005743">
    <property type="term" value="C:mitochondrial inner membrane"/>
    <property type="evidence" value="ECO:0007669"/>
    <property type="project" value="UniProtKB-SubCell"/>
</dbReference>
<feature type="domain" description="NADH dehydrogenase subunit 5 C-terminal" evidence="20">
    <location>
        <begin position="389"/>
        <end position="568"/>
    </location>
</feature>
<evidence type="ECO:0000256" key="4">
    <source>
        <dbReference type="ARBA" id="ARBA00021096"/>
    </source>
</evidence>
<dbReference type="InterPro" id="IPR001516">
    <property type="entry name" value="Proton_antipo_N"/>
</dbReference>
<keyword evidence="7 17" id="KW-0812">Transmembrane</keyword>
<evidence type="ECO:0000256" key="14">
    <source>
        <dbReference type="ARBA" id="ARBA00023128"/>
    </source>
</evidence>
<evidence type="ECO:0000256" key="9">
    <source>
        <dbReference type="ARBA" id="ARBA00022967"/>
    </source>
</evidence>
<feature type="transmembrane region" description="Helical" evidence="17">
    <location>
        <begin position="86"/>
        <end position="103"/>
    </location>
</feature>
<evidence type="ECO:0000259" key="20">
    <source>
        <dbReference type="Pfam" id="PF06455"/>
    </source>
</evidence>
<evidence type="ECO:0000256" key="10">
    <source>
        <dbReference type="ARBA" id="ARBA00022982"/>
    </source>
</evidence>
<reference evidence="21" key="1">
    <citation type="submission" date="2012-06" db="EMBL/GenBank/DDBJ databases">
        <title>Mitogenomics of the Coleoptera under dense taxon sampling.</title>
        <authorList>
            <person name="Timmermans M.J.T.N."/>
            <person name="Lim J."/>
            <person name="Dodsworth S."/>
            <person name="Haran J."/>
            <person name="Ahrens D."/>
            <person name="Bocak L."/>
            <person name="London A."/>
            <person name="Culverwell L."/>
            <person name="Vogler A.P."/>
        </authorList>
    </citation>
    <scope>NUCLEOTIDE SEQUENCE</scope>
</reference>
<feature type="transmembrane region" description="Helical" evidence="17">
    <location>
        <begin position="292"/>
        <end position="314"/>
    </location>
</feature>
<feature type="transmembrane region" description="Helical" evidence="17">
    <location>
        <begin position="482"/>
        <end position="506"/>
    </location>
</feature>
<evidence type="ECO:0000256" key="13">
    <source>
        <dbReference type="ARBA" id="ARBA00023075"/>
    </source>
</evidence>